<dbReference type="EMBL" id="QURL01000001">
    <property type="protein sequence ID" value="RFC66462.1"/>
    <property type="molecule type" value="Genomic_DNA"/>
</dbReference>
<organism evidence="2 3">
    <name type="scientific">Fulvimarina endophytica</name>
    <dbReference type="NCBI Taxonomy" id="2293836"/>
    <lineage>
        <taxon>Bacteria</taxon>
        <taxon>Pseudomonadati</taxon>
        <taxon>Pseudomonadota</taxon>
        <taxon>Alphaproteobacteria</taxon>
        <taxon>Hyphomicrobiales</taxon>
        <taxon>Aurantimonadaceae</taxon>
        <taxon>Fulvimarina</taxon>
    </lineage>
</organism>
<dbReference type="CDD" id="cd00093">
    <property type="entry name" value="HTH_XRE"/>
    <property type="match status" value="1"/>
</dbReference>
<accession>A0A371XB88</accession>
<dbReference type="InterPro" id="IPR010982">
    <property type="entry name" value="Lambda_DNA-bd_dom_sf"/>
</dbReference>
<dbReference type="PROSITE" id="PS50943">
    <property type="entry name" value="HTH_CROC1"/>
    <property type="match status" value="1"/>
</dbReference>
<dbReference type="SUPFAM" id="SSF47413">
    <property type="entry name" value="lambda repressor-like DNA-binding domains"/>
    <property type="match status" value="1"/>
</dbReference>
<comment type="caution">
    <text evidence="2">The sequence shown here is derived from an EMBL/GenBank/DDBJ whole genome shotgun (WGS) entry which is preliminary data.</text>
</comment>
<dbReference type="Gene3D" id="1.10.260.40">
    <property type="entry name" value="lambda repressor-like DNA-binding domains"/>
    <property type="match status" value="1"/>
</dbReference>
<dbReference type="Pfam" id="PF01381">
    <property type="entry name" value="HTH_3"/>
    <property type="match status" value="1"/>
</dbReference>
<dbReference type="GO" id="GO:0003677">
    <property type="term" value="F:DNA binding"/>
    <property type="evidence" value="ECO:0007669"/>
    <property type="project" value="InterPro"/>
</dbReference>
<dbReference type="AlphaFoldDB" id="A0A371XB88"/>
<protein>
    <submittedName>
        <fullName evidence="2">XRE family transcriptional regulator</fullName>
    </submittedName>
</protein>
<evidence type="ECO:0000259" key="1">
    <source>
        <dbReference type="PROSITE" id="PS50943"/>
    </source>
</evidence>
<evidence type="ECO:0000313" key="3">
    <source>
        <dbReference type="Proteomes" id="UP000264310"/>
    </source>
</evidence>
<sequence>MKAALKSLGWSQKDLAARVYVHENTVSLWSKGQRSVPGPVRAYLDLAVAVKALGV</sequence>
<gene>
    <name evidence="2" type="ORF">DYI37_03200</name>
</gene>
<keyword evidence="3" id="KW-1185">Reference proteome</keyword>
<evidence type="ECO:0000313" key="2">
    <source>
        <dbReference type="EMBL" id="RFC66462.1"/>
    </source>
</evidence>
<name>A0A371XB88_9HYPH</name>
<feature type="domain" description="HTH cro/C1-type" evidence="1">
    <location>
        <begin position="1"/>
        <end position="37"/>
    </location>
</feature>
<dbReference type="Proteomes" id="UP000264310">
    <property type="component" value="Unassembled WGS sequence"/>
</dbReference>
<dbReference type="InterPro" id="IPR001387">
    <property type="entry name" value="Cro/C1-type_HTH"/>
</dbReference>
<proteinExistence type="predicted"/>
<reference evidence="2 3" key="1">
    <citation type="submission" date="2018-08" db="EMBL/GenBank/DDBJ databases">
        <title>Fulvimarina sp. 85, whole genome shotgun sequence.</title>
        <authorList>
            <person name="Tuo L."/>
        </authorList>
    </citation>
    <scope>NUCLEOTIDE SEQUENCE [LARGE SCALE GENOMIC DNA]</scope>
    <source>
        <strain evidence="2 3">85</strain>
    </source>
</reference>